<dbReference type="GO" id="GO:0032259">
    <property type="term" value="P:methylation"/>
    <property type="evidence" value="ECO:0007669"/>
    <property type="project" value="UniProtKB-KW"/>
</dbReference>
<dbReference type="EMBL" id="QGMH01000139">
    <property type="protein sequence ID" value="TVY24251.1"/>
    <property type="molecule type" value="Genomic_DNA"/>
</dbReference>
<keyword evidence="3" id="KW-0489">Methyltransferase</keyword>
<keyword evidence="4" id="KW-1185">Reference proteome</keyword>
<dbReference type="PANTHER" id="PTHR12496:SF0">
    <property type="entry name" value="METHYLTRANSFERASE DOMAIN-CONTAINING PROTEIN"/>
    <property type="match status" value="1"/>
</dbReference>
<dbReference type="AlphaFoldDB" id="A0A8H8TYU4"/>
<evidence type="ECO:0000259" key="2">
    <source>
        <dbReference type="Pfam" id="PF13679"/>
    </source>
</evidence>
<dbReference type="Pfam" id="PF13679">
    <property type="entry name" value="Methyltransf_32"/>
    <property type="match status" value="1"/>
</dbReference>
<gene>
    <name evidence="3" type="primary">Mettl25</name>
    <name evidence="3" type="ORF">LHYA1_G007027</name>
</gene>
<keyword evidence="3" id="KW-0808">Transferase</keyword>
<dbReference type="PANTHER" id="PTHR12496">
    <property type="entry name" value="CGI-41 METHYLTRANSFERASE"/>
    <property type="match status" value="1"/>
</dbReference>
<evidence type="ECO:0000313" key="4">
    <source>
        <dbReference type="Proteomes" id="UP000431533"/>
    </source>
</evidence>
<accession>A0A8H8TYU4</accession>
<evidence type="ECO:0000256" key="1">
    <source>
        <dbReference type="SAM" id="MobiDB-lite"/>
    </source>
</evidence>
<proteinExistence type="predicted"/>
<protein>
    <submittedName>
        <fullName evidence="3">Methyltransferase-like protein</fullName>
    </submittedName>
</protein>
<name>A0A8H8TYU4_9HELO</name>
<feature type="domain" description="Methyltransferase" evidence="2">
    <location>
        <begin position="131"/>
        <end position="371"/>
    </location>
</feature>
<dbReference type="InterPro" id="IPR025714">
    <property type="entry name" value="Methyltranfer_dom"/>
</dbReference>
<dbReference type="GeneID" id="41987225"/>
<dbReference type="RefSeq" id="XP_031003039.1">
    <property type="nucleotide sequence ID" value="XM_031151959.1"/>
</dbReference>
<dbReference type="InterPro" id="IPR052220">
    <property type="entry name" value="METTL25"/>
</dbReference>
<evidence type="ECO:0000313" key="3">
    <source>
        <dbReference type="EMBL" id="TVY24251.1"/>
    </source>
</evidence>
<dbReference type="GO" id="GO:0008168">
    <property type="term" value="F:methyltransferase activity"/>
    <property type="evidence" value="ECO:0007669"/>
    <property type="project" value="UniProtKB-KW"/>
</dbReference>
<organism evidence="3 4">
    <name type="scientific">Lachnellula hyalina</name>
    <dbReference type="NCBI Taxonomy" id="1316788"/>
    <lineage>
        <taxon>Eukaryota</taxon>
        <taxon>Fungi</taxon>
        <taxon>Dikarya</taxon>
        <taxon>Ascomycota</taxon>
        <taxon>Pezizomycotina</taxon>
        <taxon>Leotiomycetes</taxon>
        <taxon>Helotiales</taxon>
        <taxon>Lachnaceae</taxon>
        <taxon>Lachnellula</taxon>
    </lineage>
</organism>
<dbReference type="OrthoDB" id="10258156at2759"/>
<reference evidence="3 4" key="1">
    <citation type="submission" date="2018-05" db="EMBL/GenBank/DDBJ databases">
        <title>Genome sequencing and assembly of the regulated plant pathogen Lachnellula willkommii and related sister species for the development of diagnostic species identification markers.</title>
        <authorList>
            <person name="Giroux E."/>
            <person name="Bilodeau G."/>
        </authorList>
    </citation>
    <scope>NUCLEOTIDE SEQUENCE [LARGE SCALE GENOMIC DNA]</scope>
    <source>
        <strain evidence="3 4">CBS 185.66</strain>
    </source>
</reference>
<comment type="caution">
    <text evidence="3">The sequence shown here is derived from an EMBL/GenBank/DDBJ whole genome shotgun (WGS) entry which is preliminary data.</text>
</comment>
<feature type="region of interest" description="Disordered" evidence="1">
    <location>
        <begin position="223"/>
        <end position="247"/>
    </location>
</feature>
<dbReference type="Proteomes" id="UP000431533">
    <property type="component" value="Unassembled WGS sequence"/>
</dbReference>
<sequence>MPPIKVIPFADDFASADEYVDSLLRFSAASTIFQTLCGGVHILDFFTREPSLYHKVIPEEWRSWLLAQGSMDLLNLLMRDDLEQPRTDEPPESLIMYIREIRKHSLQRTVASHDQSEPKLPRHVAVGMIPKKVHEVANFADYVVRVADDVSTKSGKEITHFVDFGSGQNYLGRTLASPPYNKHIVAVESKELNINGAKRKDVFAGVGEREKVMRNKKVYRKMQDSKTPVEEMDDKARRRAAKSQSLPAPTSIDLRPIKDLATIYTPAEGKGYMQYVEHMVQDGNLSDVVEQIENMKLAVPSGNLQFVNGESENPELPQVLDEISKAEDIRLMAVSIHSCGNLSHHGIRSLILNPAVHAIAIVGCCYNLLSSRLGPSTLKHPHIRRNLKPINAPQLDKDLSDCDPHGFPMSERLATYGDEGVRLNITARMMGVQAPLNWTAKESDSFFTRHFYRALLQKVFLDYGVVSKLQGDESSPECTQPVIIGSLRKGCYASFTSYVRGALDKLKADPERSMPLGDRMGNITDEEIDGYAQRYDALKRELSVTWSLMAFSAGVVESLIVVDRWLFLKEHGDLVREAWVEPVFEYKQSPRNLVIASAFPSCRVEITGYYYVALHRMHIRIIRKSWKIVLGITADVHIKLAYVSKTIKPTTIHKNQLIRSAPKPATTPATITGLEPTAEAAEALVELEAAAEEVEVEGVEPLTSCATTETETPVEFEHLSALRVSVSFLNTMSAHYRPVSLMVLKIVIERVKYVIQSTARFTNGHHLDTGVCAIRWADPGWQGNFWQAKSAVSRLVEEGIDEGDVEGRVVGSQAQIDEDVTPGMVEIEIERAASQWPGRSIGFCGLVDVGTYTIINKISFF</sequence>